<protein>
    <submittedName>
        <fullName evidence="1">Uncharacterized protein</fullName>
    </submittedName>
</protein>
<name>A0A010SGV2_9PEZI</name>
<dbReference type="OrthoDB" id="3266505at2759"/>
<dbReference type="KEGG" id="cfj:CFIO01_04883"/>
<evidence type="ECO:0000313" key="1">
    <source>
        <dbReference type="EMBL" id="EXF84023.1"/>
    </source>
</evidence>
<keyword evidence="2" id="KW-1185">Reference proteome</keyword>
<proteinExistence type="predicted"/>
<sequence length="189" mass="19853">MPPAAAPSSASPSMQLHDLEDSSNEITFVHGDDHPDGNSTCQSIASLGQPGPTMSQSILPSTLERTRTSDAQVQCTSSPACAGRAIAPESALSSSETFGSEIRTLLISRSNPGSTASPRSTVNAATPLPHIDRRALEIAIGSQWPTEEEAHAMLDIVIFNVGISQQLFDCRCAVDRDLDSGSTACLCGW</sequence>
<gene>
    <name evidence="1" type="ORF">CFIO01_04883</name>
</gene>
<comment type="caution">
    <text evidence="1">The sequence shown here is derived from an EMBL/GenBank/DDBJ whole genome shotgun (WGS) entry which is preliminary data.</text>
</comment>
<evidence type="ECO:0000313" key="2">
    <source>
        <dbReference type="Proteomes" id="UP000020467"/>
    </source>
</evidence>
<organism evidence="1 2">
    <name type="scientific">Colletotrichum fioriniae PJ7</name>
    <dbReference type="NCBI Taxonomy" id="1445577"/>
    <lineage>
        <taxon>Eukaryota</taxon>
        <taxon>Fungi</taxon>
        <taxon>Dikarya</taxon>
        <taxon>Ascomycota</taxon>
        <taxon>Pezizomycotina</taxon>
        <taxon>Sordariomycetes</taxon>
        <taxon>Hypocreomycetidae</taxon>
        <taxon>Glomerellales</taxon>
        <taxon>Glomerellaceae</taxon>
        <taxon>Colletotrichum</taxon>
        <taxon>Colletotrichum acutatum species complex</taxon>
    </lineage>
</organism>
<accession>A0A010SGV2</accession>
<dbReference type="HOGENOM" id="CLU_1434340_0_0_1"/>
<reference evidence="1 2" key="1">
    <citation type="submission" date="2014-02" db="EMBL/GenBank/DDBJ databases">
        <title>The genome sequence of Colletotrichum fioriniae PJ7.</title>
        <authorList>
            <person name="Baroncelli R."/>
            <person name="Thon M.R."/>
        </authorList>
    </citation>
    <scope>NUCLEOTIDE SEQUENCE [LARGE SCALE GENOMIC DNA]</scope>
    <source>
        <strain evidence="1 2">PJ7</strain>
    </source>
</reference>
<dbReference type="Proteomes" id="UP000020467">
    <property type="component" value="Unassembled WGS sequence"/>
</dbReference>
<dbReference type="AlphaFoldDB" id="A0A010SGV2"/>
<dbReference type="EMBL" id="JARH01000213">
    <property type="protein sequence ID" value="EXF84023.1"/>
    <property type="molecule type" value="Genomic_DNA"/>
</dbReference>